<proteinExistence type="predicted"/>
<protein>
    <submittedName>
        <fullName evidence="2">Uncharacterized protein</fullName>
    </submittedName>
</protein>
<comment type="caution">
    <text evidence="2">The sequence shown here is derived from an EMBL/GenBank/DDBJ whole genome shotgun (WGS) entry which is preliminary data.</text>
</comment>
<dbReference type="EMBL" id="JAVRFI010000009">
    <property type="protein sequence ID" value="MDT0450748.1"/>
    <property type="molecule type" value="Genomic_DNA"/>
</dbReference>
<evidence type="ECO:0000313" key="3">
    <source>
        <dbReference type="Proteomes" id="UP001180531"/>
    </source>
</evidence>
<sequence length="79" mass="8410">MDTATAVTTIVTLTIAKVCAVAGLWLRLRWRHQLLGIADAVAAGGRVEVDEQRGDGHGCGYRLRVTIIRPPSQGRGEGA</sequence>
<feature type="transmembrane region" description="Helical" evidence="1">
    <location>
        <begin position="6"/>
        <end position="26"/>
    </location>
</feature>
<name>A0ABU2SP36_9ACTN</name>
<accession>A0ABU2SP36</accession>
<reference evidence="2" key="1">
    <citation type="submission" date="2024-05" db="EMBL/GenBank/DDBJ databases">
        <title>30 novel species of actinomycetes from the DSMZ collection.</title>
        <authorList>
            <person name="Nouioui I."/>
        </authorList>
    </citation>
    <scope>NUCLEOTIDE SEQUENCE</scope>
    <source>
        <strain evidence="2">DSM 40473</strain>
    </source>
</reference>
<evidence type="ECO:0000313" key="2">
    <source>
        <dbReference type="EMBL" id="MDT0450748.1"/>
    </source>
</evidence>
<keyword evidence="1" id="KW-0472">Membrane</keyword>
<gene>
    <name evidence="2" type="ORF">RM609_16925</name>
</gene>
<dbReference type="RefSeq" id="WP_311611736.1">
    <property type="nucleotide sequence ID" value="NZ_JAVRFI010000009.1"/>
</dbReference>
<keyword evidence="1" id="KW-0812">Transmembrane</keyword>
<keyword evidence="1" id="KW-1133">Transmembrane helix</keyword>
<organism evidence="2 3">
    <name type="scientific">Streptomyces hesseae</name>
    <dbReference type="NCBI Taxonomy" id="3075519"/>
    <lineage>
        <taxon>Bacteria</taxon>
        <taxon>Bacillati</taxon>
        <taxon>Actinomycetota</taxon>
        <taxon>Actinomycetes</taxon>
        <taxon>Kitasatosporales</taxon>
        <taxon>Streptomycetaceae</taxon>
        <taxon>Streptomyces</taxon>
    </lineage>
</organism>
<keyword evidence="3" id="KW-1185">Reference proteome</keyword>
<dbReference type="Proteomes" id="UP001180531">
    <property type="component" value="Unassembled WGS sequence"/>
</dbReference>
<evidence type="ECO:0000256" key="1">
    <source>
        <dbReference type="SAM" id="Phobius"/>
    </source>
</evidence>